<evidence type="ECO:0000313" key="1">
    <source>
        <dbReference type="EMBL" id="MPC76708.1"/>
    </source>
</evidence>
<protein>
    <submittedName>
        <fullName evidence="1">Uncharacterized protein</fullName>
    </submittedName>
</protein>
<sequence>MFPFVSHNSSGQQLSFFTQNYMHLPHIHPSLEIQNKKNGNSKPSLGVNFWGGDQKYPQIRLLSR</sequence>
<dbReference type="Proteomes" id="UP000324222">
    <property type="component" value="Unassembled WGS sequence"/>
</dbReference>
<dbReference type="EMBL" id="VSRR010044013">
    <property type="protein sequence ID" value="MPC76708.1"/>
    <property type="molecule type" value="Genomic_DNA"/>
</dbReference>
<dbReference type="AlphaFoldDB" id="A0A5B7I769"/>
<name>A0A5B7I769_PORTR</name>
<accession>A0A5B7I769</accession>
<organism evidence="1 2">
    <name type="scientific">Portunus trituberculatus</name>
    <name type="common">Swimming crab</name>
    <name type="synonym">Neptunus trituberculatus</name>
    <dbReference type="NCBI Taxonomy" id="210409"/>
    <lineage>
        <taxon>Eukaryota</taxon>
        <taxon>Metazoa</taxon>
        <taxon>Ecdysozoa</taxon>
        <taxon>Arthropoda</taxon>
        <taxon>Crustacea</taxon>
        <taxon>Multicrustacea</taxon>
        <taxon>Malacostraca</taxon>
        <taxon>Eumalacostraca</taxon>
        <taxon>Eucarida</taxon>
        <taxon>Decapoda</taxon>
        <taxon>Pleocyemata</taxon>
        <taxon>Brachyura</taxon>
        <taxon>Eubrachyura</taxon>
        <taxon>Portunoidea</taxon>
        <taxon>Portunidae</taxon>
        <taxon>Portuninae</taxon>
        <taxon>Portunus</taxon>
    </lineage>
</organism>
<proteinExistence type="predicted"/>
<keyword evidence="2" id="KW-1185">Reference proteome</keyword>
<gene>
    <name evidence="1" type="ORF">E2C01_071133</name>
</gene>
<evidence type="ECO:0000313" key="2">
    <source>
        <dbReference type="Proteomes" id="UP000324222"/>
    </source>
</evidence>
<comment type="caution">
    <text evidence="1">The sequence shown here is derived from an EMBL/GenBank/DDBJ whole genome shotgun (WGS) entry which is preliminary data.</text>
</comment>
<reference evidence="1 2" key="1">
    <citation type="submission" date="2019-05" db="EMBL/GenBank/DDBJ databases">
        <title>Another draft genome of Portunus trituberculatus and its Hox gene families provides insights of decapod evolution.</title>
        <authorList>
            <person name="Jeong J.-H."/>
            <person name="Song I."/>
            <person name="Kim S."/>
            <person name="Choi T."/>
            <person name="Kim D."/>
            <person name="Ryu S."/>
            <person name="Kim W."/>
        </authorList>
    </citation>
    <scope>NUCLEOTIDE SEQUENCE [LARGE SCALE GENOMIC DNA]</scope>
    <source>
        <tissue evidence="1">Muscle</tissue>
    </source>
</reference>